<dbReference type="Proteomes" id="UP000824120">
    <property type="component" value="Chromosome 10"/>
</dbReference>
<comment type="caution">
    <text evidence="1">The sequence shown here is derived from an EMBL/GenBank/DDBJ whole genome shotgun (WGS) entry which is preliminary data.</text>
</comment>
<accession>A0A9J5WXJ0</accession>
<name>A0A9J5WXJ0_SOLCO</name>
<organism evidence="1 2">
    <name type="scientific">Solanum commersonii</name>
    <name type="common">Commerson's wild potato</name>
    <name type="synonym">Commerson's nightshade</name>
    <dbReference type="NCBI Taxonomy" id="4109"/>
    <lineage>
        <taxon>Eukaryota</taxon>
        <taxon>Viridiplantae</taxon>
        <taxon>Streptophyta</taxon>
        <taxon>Embryophyta</taxon>
        <taxon>Tracheophyta</taxon>
        <taxon>Spermatophyta</taxon>
        <taxon>Magnoliopsida</taxon>
        <taxon>eudicotyledons</taxon>
        <taxon>Gunneridae</taxon>
        <taxon>Pentapetalae</taxon>
        <taxon>asterids</taxon>
        <taxon>lamiids</taxon>
        <taxon>Solanales</taxon>
        <taxon>Solanaceae</taxon>
        <taxon>Solanoideae</taxon>
        <taxon>Solaneae</taxon>
        <taxon>Solanum</taxon>
    </lineage>
</organism>
<feature type="non-terminal residue" evidence="1">
    <location>
        <position position="1"/>
    </location>
</feature>
<evidence type="ECO:0000313" key="1">
    <source>
        <dbReference type="EMBL" id="KAG5580079.1"/>
    </source>
</evidence>
<reference evidence="1 2" key="1">
    <citation type="submission" date="2020-09" db="EMBL/GenBank/DDBJ databases">
        <title>De no assembly of potato wild relative species, Solanum commersonii.</title>
        <authorList>
            <person name="Cho K."/>
        </authorList>
    </citation>
    <scope>NUCLEOTIDE SEQUENCE [LARGE SCALE GENOMIC DNA]</scope>
    <source>
        <strain evidence="1">LZ3.2</strain>
        <tissue evidence="1">Leaf</tissue>
    </source>
</reference>
<gene>
    <name evidence="1" type="ORF">H5410_050706</name>
</gene>
<proteinExistence type="predicted"/>
<dbReference type="AlphaFoldDB" id="A0A9J5WXJ0"/>
<keyword evidence="2" id="KW-1185">Reference proteome</keyword>
<sequence length="98" mass="10692">QRPESIAEISPGIVLGPEHPGRVRGLGLGVVPTMAFKQTSKRFNCVNVSSSCTSTSTPEWQQEMASMKSQLNVLLSLYQINIGKIPEEFAHLFPPPQA</sequence>
<evidence type="ECO:0000313" key="2">
    <source>
        <dbReference type="Proteomes" id="UP000824120"/>
    </source>
</evidence>
<dbReference type="EMBL" id="JACXVP010000010">
    <property type="protein sequence ID" value="KAG5580079.1"/>
    <property type="molecule type" value="Genomic_DNA"/>
</dbReference>
<protein>
    <submittedName>
        <fullName evidence="1">Uncharacterized protein</fullName>
    </submittedName>
</protein>
<dbReference type="OrthoDB" id="1302160at2759"/>